<sequence>MSATYVYQLIDKELPFLGRFSYLFPVAGFLGFVALEIMVLQATGHLEQAQETQQKQEQKPAREQEPAQSKSSTPQKWAVEIRIAHR</sequence>
<evidence type="ECO:0000256" key="2">
    <source>
        <dbReference type="SAM" id="Phobius"/>
    </source>
</evidence>
<organism evidence="3 4">
    <name type="scientific">Symbiodinium microadriaticum</name>
    <name type="common">Dinoflagellate</name>
    <name type="synonym">Zooxanthella microadriatica</name>
    <dbReference type="NCBI Taxonomy" id="2951"/>
    <lineage>
        <taxon>Eukaryota</taxon>
        <taxon>Sar</taxon>
        <taxon>Alveolata</taxon>
        <taxon>Dinophyceae</taxon>
        <taxon>Suessiales</taxon>
        <taxon>Symbiodiniaceae</taxon>
        <taxon>Symbiodinium</taxon>
    </lineage>
</organism>
<dbReference type="Proteomes" id="UP000186817">
    <property type="component" value="Unassembled WGS sequence"/>
</dbReference>
<feature type="compositionally biased region" description="Basic and acidic residues" evidence="1">
    <location>
        <begin position="54"/>
        <end position="65"/>
    </location>
</feature>
<evidence type="ECO:0000313" key="3">
    <source>
        <dbReference type="EMBL" id="OLQ10404.1"/>
    </source>
</evidence>
<comment type="caution">
    <text evidence="3">The sequence shown here is derived from an EMBL/GenBank/DDBJ whole genome shotgun (WGS) entry which is preliminary data.</text>
</comment>
<accession>A0A1Q9ESN5</accession>
<keyword evidence="2" id="KW-1133">Transmembrane helix</keyword>
<evidence type="ECO:0000313" key="4">
    <source>
        <dbReference type="Proteomes" id="UP000186817"/>
    </source>
</evidence>
<keyword evidence="4" id="KW-1185">Reference proteome</keyword>
<feature type="region of interest" description="Disordered" evidence="1">
    <location>
        <begin position="48"/>
        <end position="78"/>
    </location>
</feature>
<protein>
    <submittedName>
        <fullName evidence="3">Uncharacterized protein</fullName>
    </submittedName>
</protein>
<feature type="compositionally biased region" description="Polar residues" evidence="1">
    <location>
        <begin position="66"/>
        <end position="75"/>
    </location>
</feature>
<keyword evidence="2" id="KW-0472">Membrane</keyword>
<reference evidence="3 4" key="1">
    <citation type="submission" date="2016-02" db="EMBL/GenBank/DDBJ databases">
        <title>Genome analysis of coral dinoflagellate symbionts highlights evolutionary adaptations to a symbiotic lifestyle.</title>
        <authorList>
            <person name="Aranda M."/>
            <person name="Li Y."/>
            <person name="Liew Y.J."/>
            <person name="Baumgarten S."/>
            <person name="Simakov O."/>
            <person name="Wilson M."/>
            <person name="Piel J."/>
            <person name="Ashoor H."/>
            <person name="Bougouffa S."/>
            <person name="Bajic V.B."/>
            <person name="Ryu T."/>
            <person name="Ravasi T."/>
            <person name="Bayer T."/>
            <person name="Micklem G."/>
            <person name="Kim H."/>
            <person name="Bhak J."/>
            <person name="Lajeunesse T.C."/>
            <person name="Voolstra C.R."/>
        </authorList>
    </citation>
    <scope>NUCLEOTIDE SEQUENCE [LARGE SCALE GENOMIC DNA]</scope>
    <source>
        <strain evidence="3 4">CCMP2467</strain>
    </source>
</reference>
<feature type="transmembrane region" description="Helical" evidence="2">
    <location>
        <begin position="20"/>
        <end position="40"/>
    </location>
</feature>
<name>A0A1Q9ESN5_SYMMI</name>
<dbReference type="AlphaFoldDB" id="A0A1Q9ESN5"/>
<evidence type="ECO:0000256" key="1">
    <source>
        <dbReference type="SAM" id="MobiDB-lite"/>
    </source>
</evidence>
<proteinExistence type="predicted"/>
<dbReference type="EMBL" id="LSRX01000079">
    <property type="protein sequence ID" value="OLQ10404.1"/>
    <property type="molecule type" value="Genomic_DNA"/>
</dbReference>
<keyword evidence="2" id="KW-0812">Transmembrane</keyword>
<gene>
    <name evidence="3" type="ORF">AK812_SmicGene5891</name>
</gene>